<dbReference type="RefSeq" id="WP_094786656.1">
    <property type="nucleotide sequence ID" value="NZ_NDXW01000001.1"/>
</dbReference>
<feature type="chain" id="PRO_5020215681" evidence="1">
    <location>
        <begin position="25"/>
        <end position="404"/>
    </location>
</feature>
<comment type="caution">
    <text evidence="2">The sequence shown here is derived from an EMBL/GenBank/DDBJ whole genome shotgun (WGS) entry which is preliminary data.</text>
</comment>
<evidence type="ECO:0000256" key="1">
    <source>
        <dbReference type="SAM" id="SignalP"/>
    </source>
</evidence>
<keyword evidence="1" id="KW-0732">Signal</keyword>
<sequence>MKLLNLFGNTFLGFSAFITCSSFAGVLDSSRYYIQDIRVETDLGHGQPYQIYANGKMQAPVYVKIKAIDSETRKPVVIPNDELISATYLFDKQTGINLTYKNYFSNEHDPNWIYSATQNQYQHTVPRSAGYAVSAVNSSSISVYRNRHIGQGWSQLTYWVSSKETHYSKNICVEIAMNDGNNINSCDTLYDEFATLNAIDALHYRADDFTFSFHYLKKTDSWYVGYWQLTPKNKQIKLFGLEWETPLQEGSNFFRAMDYFRPAGGHLSLTGGNTTAKSLILYPYKPSVEPRTIRDYVRIWNIEGNQREDYSYDLELSTDNLKFIQGQGSYSDYTVCVYVTKNICSRVKKDGNYVNTTSNDSYLYNLRPKFRVYDQFGNVARLKLVDSNTVDSLGWDDYQIANDE</sequence>
<accession>A0A4P9VKM7</accession>
<organism evidence="2 3">
    <name type="scientific">Zooshikella ganghwensis</name>
    <dbReference type="NCBI Taxonomy" id="202772"/>
    <lineage>
        <taxon>Bacteria</taxon>
        <taxon>Pseudomonadati</taxon>
        <taxon>Pseudomonadota</taxon>
        <taxon>Gammaproteobacteria</taxon>
        <taxon>Oceanospirillales</taxon>
        <taxon>Zooshikellaceae</taxon>
        <taxon>Zooshikella</taxon>
    </lineage>
</organism>
<gene>
    <name evidence="2" type="ORF">B9G39_07545</name>
</gene>
<evidence type="ECO:0000313" key="3">
    <source>
        <dbReference type="Proteomes" id="UP000257039"/>
    </source>
</evidence>
<reference evidence="2 3" key="1">
    <citation type="submission" date="2017-04" db="EMBL/GenBank/DDBJ databases">
        <title>Draft genome sequence of Zooshikella ganghwensis VG4 isolated from Red Sea sediments.</title>
        <authorList>
            <person name="Rehman Z."/>
            <person name="Alam I."/>
            <person name="Kamau A."/>
            <person name="Bajic V."/>
            <person name="Leiknes T."/>
        </authorList>
    </citation>
    <scope>NUCLEOTIDE SEQUENCE [LARGE SCALE GENOMIC DNA]</scope>
    <source>
        <strain evidence="2 3">VG4</strain>
    </source>
</reference>
<dbReference type="AlphaFoldDB" id="A0A4P9VKM7"/>
<proteinExistence type="predicted"/>
<feature type="signal peptide" evidence="1">
    <location>
        <begin position="1"/>
        <end position="24"/>
    </location>
</feature>
<keyword evidence="3" id="KW-1185">Reference proteome</keyword>
<evidence type="ECO:0000313" key="2">
    <source>
        <dbReference type="EMBL" id="RDH43306.1"/>
    </source>
</evidence>
<dbReference type="EMBL" id="NDXW01000001">
    <property type="protein sequence ID" value="RDH43306.1"/>
    <property type="molecule type" value="Genomic_DNA"/>
</dbReference>
<protein>
    <submittedName>
        <fullName evidence="2">Uncharacterized protein</fullName>
    </submittedName>
</protein>
<dbReference type="Proteomes" id="UP000257039">
    <property type="component" value="Unassembled WGS sequence"/>
</dbReference>
<name>A0A4P9VKM7_9GAMM</name>